<dbReference type="AlphaFoldDB" id="D0LE68"/>
<keyword evidence="2 10" id="KW-1003">Cell membrane</keyword>
<keyword evidence="10" id="KW-0406">Ion transport</keyword>
<keyword evidence="3 10" id="KW-0812">Transmembrane</keyword>
<dbReference type="PANTHER" id="PTHR28259">
    <property type="entry name" value="FLUORIDE EXPORT PROTEIN 1-RELATED"/>
    <property type="match status" value="1"/>
</dbReference>
<keyword evidence="6 10" id="KW-0407">Ion channel</keyword>
<comment type="catalytic activity">
    <reaction evidence="8">
        <text>fluoride(in) = fluoride(out)</text>
        <dbReference type="Rhea" id="RHEA:76159"/>
        <dbReference type="ChEBI" id="CHEBI:17051"/>
    </reaction>
    <physiologicalReaction direction="left-to-right" evidence="8">
        <dbReference type="Rhea" id="RHEA:76160"/>
    </physiologicalReaction>
</comment>
<sequence>MGVEGNADPAREPVDPDAAAPLPLHLQWRAVALVFLGGIVGTGLRYALEELFPTYGTGWPWATFGINLSGSFILGALLEVLVLAGPDDGWRRNVRVLVGTGFCGSYTTYSTFALETTQLGHHGAVGLGIAYVVSNVVLGVICAWAGIVVAGRLYRAQRGVVS</sequence>
<reference evidence="11 12" key="2">
    <citation type="journal article" date="2010" name="Stand. Genomic Sci.">
        <title>Complete genome sequence of Gordonia bronchialis type strain (3410).</title>
        <authorList>
            <person name="Ivanova N."/>
            <person name="Sikorski J."/>
            <person name="Jando M."/>
            <person name="Lapidus A."/>
            <person name="Nolan M."/>
            <person name="Lucas S."/>
            <person name="Del Rio T.G."/>
            <person name="Tice H."/>
            <person name="Copeland A."/>
            <person name="Cheng J.F."/>
            <person name="Chen F."/>
            <person name="Bruce D."/>
            <person name="Goodwin L."/>
            <person name="Pitluck S."/>
            <person name="Mavromatis K."/>
            <person name="Ovchinnikova G."/>
            <person name="Pati A."/>
            <person name="Chen A."/>
            <person name="Palaniappan K."/>
            <person name="Land M."/>
            <person name="Hauser L."/>
            <person name="Chang Y.J."/>
            <person name="Jeffries C.D."/>
            <person name="Chain P."/>
            <person name="Saunders E."/>
            <person name="Han C."/>
            <person name="Detter J.C."/>
            <person name="Brettin T."/>
            <person name="Rohde M."/>
            <person name="Goker M."/>
            <person name="Bristow J."/>
            <person name="Eisen J.A."/>
            <person name="Markowitz V."/>
            <person name="Hugenholtz P."/>
            <person name="Klenk H.P."/>
            <person name="Kyrpides N.C."/>
        </authorList>
    </citation>
    <scope>NUCLEOTIDE SEQUENCE [LARGE SCALE GENOMIC DNA]</scope>
    <source>
        <strain evidence="12">ATCC 25592 / DSM 43247 / BCRC 13721 / JCM 3198 / KCTC 3076 / NBRC 16047 / NCTC 10667</strain>
    </source>
</reference>
<comment type="function">
    <text evidence="9 10">Fluoride-specific ion channel. Important for reducing fluoride concentration in the cell, thus reducing its toxicity.</text>
</comment>
<dbReference type="KEGG" id="gbr:Gbro_3466"/>
<keyword evidence="4 10" id="KW-1133">Transmembrane helix</keyword>
<evidence type="ECO:0000256" key="9">
    <source>
        <dbReference type="ARBA" id="ARBA00049940"/>
    </source>
</evidence>
<dbReference type="GO" id="GO:0005886">
    <property type="term" value="C:plasma membrane"/>
    <property type="evidence" value="ECO:0007669"/>
    <property type="project" value="UniProtKB-SubCell"/>
</dbReference>
<accession>D0LE68</accession>
<dbReference type="STRING" id="526226.Gbro_3466"/>
<feature type="transmembrane region" description="Helical" evidence="10">
    <location>
        <begin position="30"/>
        <end position="48"/>
    </location>
</feature>
<dbReference type="HAMAP" id="MF_00454">
    <property type="entry name" value="FluC"/>
    <property type="match status" value="1"/>
</dbReference>
<evidence type="ECO:0000256" key="10">
    <source>
        <dbReference type="HAMAP-Rule" id="MF_00454"/>
    </source>
</evidence>
<keyword evidence="10" id="KW-0813">Transport</keyword>
<evidence type="ECO:0000256" key="8">
    <source>
        <dbReference type="ARBA" id="ARBA00035585"/>
    </source>
</evidence>
<evidence type="ECO:0000256" key="5">
    <source>
        <dbReference type="ARBA" id="ARBA00023136"/>
    </source>
</evidence>
<dbReference type="GO" id="GO:0046872">
    <property type="term" value="F:metal ion binding"/>
    <property type="evidence" value="ECO:0007669"/>
    <property type="project" value="UniProtKB-KW"/>
</dbReference>
<evidence type="ECO:0000256" key="7">
    <source>
        <dbReference type="ARBA" id="ARBA00035120"/>
    </source>
</evidence>
<keyword evidence="10" id="KW-0479">Metal-binding</keyword>
<dbReference type="GO" id="GO:0140114">
    <property type="term" value="P:cellular detoxification of fluoride"/>
    <property type="evidence" value="ECO:0007669"/>
    <property type="project" value="UniProtKB-UniRule"/>
</dbReference>
<evidence type="ECO:0000256" key="1">
    <source>
        <dbReference type="ARBA" id="ARBA00004651"/>
    </source>
</evidence>
<dbReference type="PANTHER" id="PTHR28259:SF1">
    <property type="entry name" value="FLUORIDE EXPORT PROTEIN 1-RELATED"/>
    <property type="match status" value="1"/>
</dbReference>
<name>D0LE68_GORB4</name>
<reference evidence="12" key="1">
    <citation type="submission" date="2009-10" db="EMBL/GenBank/DDBJ databases">
        <title>The complete chromosome of Gordonia bronchialis DSM 43247.</title>
        <authorList>
            <consortium name="US DOE Joint Genome Institute (JGI-PGF)"/>
            <person name="Lucas S."/>
            <person name="Copeland A."/>
            <person name="Lapidus A."/>
            <person name="Glavina del Rio T."/>
            <person name="Dalin E."/>
            <person name="Tice H."/>
            <person name="Bruce D."/>
            <person name="Goodwin L."/>
            <person name="Pitluck S."/>
            <person name="Kyrpides N."/>
            <person name="Mavromatis K."/>
            <person name="Ivanova N."/>
            <person name="Ovchinnikova G."/>
            <person name="Saunders E."/>
            <person name="Brettin T."/>
            <person name="Detter J.C."/>
            <person name="Han C."/>
            <person name="Larimer F."/>
            <person name="Land M."/>
            <person name="Hauser L."/>
            <person name="Markowitz V."/>
            <person name="Cheng J.-F."/>
            <person name="Hugenholtz P."/>
            <person name="Woyke T."/>
            <person name="Wu D."/>
            <person name="Jando M."/>
            <person name="Schneider S."/>
            <person name="Goeker M."/>
            <person name="Klenk H.-P."/>
            <person name="Eisen J.A."/>
        </authorList>
    </citation>
    <scope>NUCLEOTIDE SEQUENCE [LARGE SCALE GENOMIC DNA]</scope>
    <source>
        <strain evidence="12">ATCC 25592 / DSM 43247 / BCRC 13721 / JCM 3198 / KCTC 3076 / NBRC 16047 / NCTC 10667</strain>
    </source>
</reference>
<evidence type="ECO:0000256" key="4">
    <source>
        <dbReference type="ARBA" id="ARBA00022989"/>
    </source>
</evidence>
<comment type="activity regulation">
    <text evidence="10">Na(+) is not transported, but it plays an essential structural role and its presence is essential for fluoride channel function.</text>
</comment>
<evidence type="ECO:0000313" key="12">
    <source>
        <dbReference type="Proteomes" id="UP000001219"/>
    </source>
</evidence>
<evidence type="ECO:0000256" key="2">
    <source>
        <dbReference type="ARBA" id="ARBA00022475"/>
    </source>
</evidence>
<comment type="subcellular location">
    <subcellularLocation>
        <location evidence="1 10">Cell membrane</location>
        <topology evidence="1 10">Multi-pass membrane protein</topology>
    </subcellularLocation>
</comment>
<feature type="binding site" evidence="10">
    <location>
        <position position="107"/>
    </location>
    <ligand>
        <name>Na(+)</name>
        <dbReference type="ChEBI" id="CHEBI:29101"/>
        <note>structural</note>
    </ligand>
</feature>
<feature type="transmembrane region" description="Helical" evidence="10">
    <location>
        <begin position="126"/>
        <end position="150"/>
    </location>
</feature>
<gene>
    <name evidence="10" type="primary">fluC</name>
    <name evidence="10" type="synonym">crcB</name>
    <name evidence="11" type="ordered locus">Gbro_3466</name>
</gene>
<dbReference type="EMBL" id="CP001802">
    <property type="protein sequence ID" value="ACY22660.1"/>
    <property type="molecule type" value="Genomic_DNA"/>
</dbReference>
<feature type="binding site" evidence="10">
    <location>
        <position position="104"/>
    </location>
    <ligand>
        <name>Na(+)</name>
        <dbReference type="ChEBI" id="CHEBI:29101"/>
        <note>structural</note>
    </ligand>
</feature>
<proteinExistence type="inferred from homology"/>
<keyword evidence="10" id="KW-0915">Sodium</keyword>
<dbReference type="GO" id="GO:0062054">
    <property type="term" value="F:fluoride channel activity"/>
    <property type="evidence" value="ECO:0007669"/>
    <property type="project" value="UniProtKB-UniRule"/>
</dbReference>
<keyword evidence="5 10" id="KW-0472">Membrane</keyword>
<comment type="similarity">
    <text evidence="7 10">Belongs to the fluoride channel Fluc/FEX (TC 1.A.43) family.</text>
</comment>
<keyword evidence="12" id="KW-1185">Reference proteome</keyword>
<dbReference type="eggNOG" id="COG0239">
    <property type="taxonomic scope" value="Bacteria"/>
</dbReference>
<dbReference type="NCBIfam" id="TIGR00494">
    <property type="entry name" value="crcB"/>
    <property type="match status" value="1"/>
</dbReference>
<dbReference type="HOGENOM" id="CLU_114342_1_1_11"/>
<dbReference type="InterPro" id="IPR003691">
    <property type="entry name" value="FluC"/>
</dbReference>
<evidence type="ECO:0000256" key="3">
    <source>
        <dbReference type="ARBA" id="ARBA00022692"/>
    </source>
</evidence>
<dbReference type="Pfam" id="PF02537">
    <property type="entry name" value="CRCB"/>
    <property type="match status" value="1"/>
</dbReference>
<feature type="transmembrane region" description="Helical" evidence="10">
    <location>
        <begin position="60"/>
        <end position="84"/>
    </location>
</feature>
<evidence type="ECO:0000256" key="6">
    <source>
        <dbReference type="ARBA" id="ARBA00023303"/>
    </source>
</evidence>
<organism evidence="11 12">
    <name type="scientific">Gordonia bronchialis (strain ATCC 25592 / DSM 43247 / BCRC 13721 / JCM 3198 / KCTC 3076 / NBRC 16047 / NCTC 10667)</name>
    <name type="common">Rhodococcus bronchialis</name>
    <dbReference type="NCBI Taxonomy" id="526226"/>
    <lineage>
        <taxon>Bacteria</taxon>
        <taxon>Bacillati</taxon>
        <taxon>Actinomycetota</taxon>
        <taxon>Actinomycetes</taxon>
        <taxon>Mycobacteriales</taxon>
        <taxon>Gordoniaceae</taxon>
        <taxon>Gordonia</taxon>
    </lineage>
</organism>
<dbReference type="Proteomes" id="UP000001219">
    <property type="component" value="Chromosome"/>
</dbReference>
<evidence type="ECO:0000313" key="11">
    <source>
        <dbReference type="EMBL" id="ACY22660.1"/>
    </source>
</evidence>
<protein>
    <recommendedName>
        <fullName evidence="10">Fluoride-specific ion channel FluC</fullName>
    </recommendedName>
</protein>